<evidence type="ECO:0000256" key="5">
    <source>
        <dbReference type="SAM" id="MobiDB-lite"/>
    </source>
</evidence>
<evidence type="ECO:0000313" key="7">
    <source>
        <dbReference type="EMBL" id="KAE8255989.1"/>
    </source>
</evidence>
<proteinExistence type="inferred from homology"/>
<dbReference type="EMBL" id="LWDF02000145">
    <property type="protein sequence ID" value="KAE8255989.1"/>
    <property type="molecule type" value="Genomic_DNA"/>
</dbReference>
<evidence type="ECO:0000313" key="8">
    <source>
        <dbReference type="Proteomes" id="UP000077521"/>
    </source>
</evidence>
<reference evidence="7" key="1">
    <citation type="submission" date="2016-04" db="EMBL/GenBank/DDBJ databases">
        <authorList>
            <person name="Nguyen H.D."/>
            <person name="Samba Siva P."/>
            <person name="Cullis J."/>
            <person name="Levesque C.A."/>
            <person name="Hambleton S."/>
        </authorList>
    </citation>
    <scope>NUCLEOTIDE SEQUENCE</scope>
    <source>
        <strain evidence="7">DAOMC 236416</strain>
    </source>
</reference>
<dbReference type="Pfam" id="PF00171">
    <property type="entry name" value="Aldedh"/>
    <property type="match status" value="1"/>
</dbReference>
<protein>
    <recommendedName>
        <fullName evidence="6">Aldehyde dehydrogenase domain-containing protein</fullName>
    </recommendedName>
</protein>
<organism evidence="7 8">
    <name type="scientific">Tilletia indica</name>
    <dbReference type="NCBI Taxonomy" id="43049"/>
    <lineage>
        <taxon>Eukaryota</taxon>
        <taxon>Fungi</taxon>
        <taxon>Dikarya</taxon>
        <taxon>Basidiomycota</taxon>
        <taxon>Ustilaginomycotina</taxon>
        <taxon>Exobasidiomycetes</taxon>
        <taxon>Tilletiales</taxon>
        <taxon>Tilletiaceae</taxon>
        <taxon>Tilletia</taxon>
    </lineage>
</organism>
<name>A0A177TGL5_9BASI</name>
<feature type="compositionally biased region" description="Low complexity" evidence="5">
    <location>
        <begin position="27"/>
        <end position="37"/>
    </location>
</feature>
<dbReference type="Gene3D" id="3.40.309.10">
    <property type="entry name" value="Aldehyde Dehydrogenase, Chain A, domain 2"/>
    <property type="match status" value="1"/>
</dbReference>
<dbReference type="InterPro" id="IPR016162">
    <property type="entry name" value="Ald_DH_N"/>
</dbReference>
<dbReference type="InterPro" id="IPR029510">
    <property type="entry name" value="Ald_DH_CS_GLU"/>
</dbReference>
<evidence type="ECO:0000259" key="6">
    <source>
        <dbReference type="Pfam" id="PF00171"/>
    </source>
</evidence>
<keyword evidence="8" id="KW-1185">Reference proteome</keyword>
<evidence type="ECO:0000256" key="3">
    <source>
        <dbReference type="ARBA" id="ARBA00023027"/>
    </source>
</evidence>
<dbReference type="SUPFAM" id="SSF53720">
    <property type="entry name" value="ALDH-like"/>
    <property type="match status" value="1"/>
</dbReference>
<keyword evidence="2 4" id="KW-0560">Oxidoreductase</keyword>
<feature type="region of interest" description="Disordered" evidence="5">
    <location>
        <begin position="27"/>
        <end position="57"/>
    </location>
</feature>
<dbReference type="Proteomes" id="UP000077521">
    <property type="component" value="Unassembled WGS sequence"/>
</dbReference>
<dbReference type="FunFam" id="3.40.309.10:FF:000012">
    <property type="entry name" value="Betaine aldehyde dehydrogenase"/>
    <property type="match status" value="1"/>
</dbReference>
<feature type="domain" description="Aldehyde dehydrogenase" evidence="6">
    <location>
        <begin position="93"/>
        <end position="567"/>
    </location>
</feature>
<dbReference type="InterPro" id="IPR015590">
    <property type="entry name" value="Aldehyde_DH_dom"/>
</dbReference>
<comment type="similarity">
    <text evidence="1 4">Belongs to the aldehyde dehydrogenase family.</text>
</comment>
<comment type="caution">
    <text evidence="7">The sequence shown here is derived from an EMBL/GenBank/DDBJ whole genome shotgun (WGS) entry which is preliminary data.</text>
</comment>
<evidence type="ECO:0000256" key="2">
    <source>
        <dbReference type="ARBA" id="ARBA00023002"/>
    </source>
</evidence>
<keyword evidence="3" id="KW-0520">NAD</keyword>
<dbReference type="InterPro" id="IPR016163">
    <property type="entry name" value="Ald_DH_C"/>
</dbReference>
<dbReference type="FunFam" id="3.40.605.10:FF:000007">
    <property type="entry name" value="NAD/NADP-dependent betaine aldehyde dehydrogenase"/>
    <property type="match status" value="1"/>
</dbReference>
<gene>
    <name evidence="7" type="ORF">A4X13_0g2848</name>
</gene>
<dbReference type="GO" id="GO:0016620">
    <property type="term" value="F:oxidoreductase activity, acting on the aldehyde or oxo group of donors, NAD or NADP as acceptor"/>
    <property type="evidence" value="ECO:0007669"/>
    <property type="project" value="InterPro"/>
</dbReference>
<accession>A0A177TGL5</accession>
<reference evidence="7" key="2">
    <citation type="journal article" date="2019" name="IMA Fungus">
        <title>Genome sequencing and comparison of five Tilletia species to identify candidate genes for the detection of regulated species infecting wheat.</title>
        <authorList>
            <person name="Nguyen H.D.T."/>
            <person name="Sultana T."/>
            <person name="Kesanakurti P."/>
            <person name="Hambleton S."/>
        </authorList>
    </citation>
    <scope>NUCLEOTIDE SEQUENCE</scope>
    <source>
        <strain evidence="7">DAOMC 236416</strain>
    </source>
</reference>
<dbReference type="PANTHER" id="PTHR43860:SF2">
    <property type="entry name" value="BETAINE ALDEHYDE DEHYDROGENASE-RELATED"/>
    <property type="match status" value="1"/>
</dbReference>
<sequence length="582" mass="63115">MTALRPRLCTAPARLLGQRSVSTAILTSTTTTTSSSSPRLPRIASPASIRPTSHPTLASSHSLRLHTVFKRNIMIKPTTTPATQPTLFIDGKWTHSDNGLSRATVNPFDGSIIAHVSEASSTDAKRAITSARTFFTTNPWSSNTHTPHATRSTHLLHMADLLQRDRDELARIEVADTGKTLGEAYTDIDDVTAVFRFYAEEGRKLDVPRRVREGVPESVRSEVVAEPVGVAVLISPWNYPILQICWKLAPALITGNAVIIKPSEVTPLSTIHIVKLLLEAGFPTGSIQLLTAGGAEIGSTLTESDDVDLVSFTGGLQTGRSVIRSCAETIKRCTVELGGKNPNIVFGDVDLEIAIDTVTTAVFVHSGQVCSSGTRLIVEESIADALVAGVVAKAQKIVMGNGLDPKSETGPLVSAAHLEKVKSYISMAKEDGAVLLCGGTQPDTKTHPELAKGYFFLPTVFDRCTREMRIVREETFAPILTVERFKDGDEEHAIFLGNDTKYGLAAGVQSKDTARAERVARRLRHGTVWQNTYGAYTPRAEWGGFGLSGNGRELGEKGLDEYIELKHMYTETKPALMGWFKL</sequence>
<dbReference type="Gene3D" id="3.40.605.10">
    <property type="entry name" value="Aldehyde Dehydrogenase, Chain A, domain 1"/>
    <property type="match status" value="1"/>
</dbReference>
<dbReference type="PROSITE" id="PS00687">
    <property type="entry name" value="ALDEHYDE_DEHYDR_GLU"/>
    <property type="match status" value="1"/>
</dbReference>
<dbReference type="AlphaFoldDB" id="A0A177TGL5"/>
<evidence type="ECO:0000256" key="4">
    <source>
        <dbReference type="RuleBase" id="RU003345"/>
    </source>
</evidence>
<dbReference type="InterPro" id="IPR016161">
    <property type="entry name" value="Ald_DH/histidinol_DH"/>
</dbReference>
<dbReference type="PANTHER" id="PTHR43860">
    <property type="entry name" value="BETAINE ALDEHYDE DEHYDROGENASE"/>
    <property type="match status" value="1"/>
</dbReference>
<evidence type="ECO:0000256" key="1">
    <source>
        <dbReference type="ARBA" id="ARBA00009986"/>
    </source>
</evidence>